<keyword evidence="1" id="KW-0812">Transmembrane</keyword>
<dbReference type="AlphaFoldDB" id="A0A517MQX1"/>
<proteinExistence type="predicted"/>
<reference evidence="2 3" key="1">
    <citation type="submission" date="2019-02" db="EMBL/GenBank/DDBJ databases">
        <title>Deep-cultivation of Planctomycetes and their phenomic and genomic characterization uncovers novel biology.</title>
        <authorList>
            <person name="Wiegand S."/>
            <person name="Jogler M."/>
            <person name="Boedeker C."/>
            <person name="Pinto D."/>
            <person name="Vollmers J."/>
            <person name="Rivas-Marin E."/>
            <person name="Kohn T."/>
            <person name="Peeters S.H."/>
            <person name="Heuer A."/>
            <person name="Rast P."/>
            <person name="Oberbeckmann S."/>
            <person name="Bunk B."/>
            <person name="Jeske O."/>
            <person name="Meyerdierks A."/>
            <person name="Storesund J.E."/>
            <person name="Kallscheuer N."/>
            <person name="Luecker S."/>
            <person name="Lage O.M."/>
            <person name="Pohl T."/>
            <person name="Merkel B.J."/>
            <person name="Hornburger P."/>
            <person name="Mueller R.-W."/>
            <person name="Bruemmer F."/>
            <person name="Labrenz M."/>
            <person name="Spormann A.M."/>
            <person name="Op den Camp H."/>
            <person name="Overmann J."/>
            <person name="Amann R."/>
            <person name="Jetten M.S.M."/>
            <person name="Mascher T."/>
            <person name="Medema M.H."/>
            <person name="Devos D.P."/>
            <person name="Kaster A.-K."/>
            <person name="Ovreas L."/>
            <person name="Rohde M."/>
            <person name="Galperin M.Y."/>
            <person name="Jogler C."/>
        </authorList>
    </citation>
    <scope>NUCLEOTIDE SEQUENCE [LARGE SCALE GENOMIC DNA]</scope>
    <source>
        <strain evidence="2 3">HG15A2</strain>
    </source>
</reference>
<accession>A0A517MQX1</accession>
<evidence type="ECO:0000256" key="1">
    <source>
        <dbReference type="SAM" id="Phobius"/>
    </source>
</evidence>
<keyword evidence="1" id="KW-0472">Membrane</keyword>
<dbReference type="EMBL" id="CP036263">
    <property type="protein sequence ID" value="QDS97284.1"/>
    <property type="molecule type" value="Genomic_DNA"/>
</dbReference>
<dbReference type="KEGG" id="amob:HG15A2_05450"/>
<evidence type="ECO:0000313" key="2">
    <source>
        <dbReference type="EMBL" id="QDS97284.1"/>
    </source>
</evidence>
<sequence length="138" mass="15442">MMMSSLQLAFLDFISPELRASLMFLAGIALVTVILVRHTYRRIGRGRTQLTGGRGAAIESQPRPVNAWDGSFRDATATVERQKVELHEFARDANGLLTSKIAMLEQLIATSGEQIEHMERLLAELREAQQEPYTSGKR</sequence>
<gene>
    <name evidence="2" type="ORF">HG15A2_05450</name>
</gene>
<keyword evidence="3" id="KW-1185">Reference proteome</keyword>
<dbReference type="Proteomes" id="UP000319852">
    <property type="component" value="Chromosome"/>
</dbReference>
<protein>
    <submittedName>
        <fullName evidence="2">Uncharacterized protein</fullName>
    </submittedName>
</protein>
<keyword evidence="1" id="KW-1133">Transmembrane helix</keyword>
<evidence type="ECO:0000313" key="3">
    <source>
        <dbReference type="Proteomes" id="UP000319852"/>
    </source>
</evidence>
<organism evidence="2 3">
    <name type="scientific">Adhaeretor mobilis</name>
    <dbReference type="NCBI Taxonomy" id="1930276"/>
    <lineage>
        <taxon>Bacteria</taxon>
        <taxon>Pseudomonadati</taxon>
        <taxon>Planctomycetota</taxon>
        <taxon>Planctomycetia</taxon>
        <taxon>Pirellulales</taxon>
        <taxon>Lacipirellulaceae</taxon>
        <taxon>Adhaeretor</taxon>
    </lineage>
</organism>
<feature type="transmembrane region" description="Helical" evidence="1">
    <location>
        <begin position="20"/>
        <end position="40"/>
    </location>
</feature>
<dbReference type="RefSeq" id="WP_218932283.1">
    <property type="nucleotide sequence ID" value="NZ_CP036263.1"/>
</dbReference>
<name>A0A517MQX1_9BACT</name>